<sequence>MMAENTETRYRIFNPEDKDCPVGSLLNSVYKNDAFRSQRRQIPEEAGKGYCRRYILNPSMEISISDMTFNEDLTLREEISFPAHYGLAFCLEDPLYWRLDGGGEYEIGPGESYVFNGLRGSSMCTYYAGKRFSGISLQCGAGVLAALTESAGEGSGQPAWGKDESCVSAKRFSPGIRLILADILRCRYRGDIERIYLEGKALELLAVYLDEMLLENGNSGALPGFSKADIAALHHARSILDGAIDAPPTIRGLARLSGLNEYKLKAGFRELFGLPVYAYIINKRMESARLLMGERGMSVAEAALSVGYSSTNHFTEKFKAKYGVKPSEYRKLR</sequence>
<dbReference type="PANTHER" id="PTHR47893">
    <property type="entry name" value="REGULATORY PROTEIN PCHR"/>
    <property type="match status" value="1"/>
</dbReference>
<dbReference type="PROSITE" id="PS00041">
    <property type="entry name" value="HTH_ARAC_FAMILY_1"/>
    <property type="match status" value="1"/>
</dbReference>
<reference evidence="5 6" key="1">
    <citation type="submission" date="2016-11" db="EMBL/GenBank/DDBJ databases">
        <authorList>
            <person name="Jaros S."/>
            <person name="Januszkiewicz K."/>
            <person name="Wedrychowicz H."/>
        </authorList>
    </citation>
    <scope>NUCLEOTIDE SEQUENCE [LARGE SCALE GENOMIC DNA]</scope>
    <source>
        <strain evidence="5 6">DSM 10068</strain>
    </source>
</reference>
<dbReference type="Proteomes" id="UP000183995">
    <property type="component" value="Unassembled WGS sequence"/>
</dbReference>
<evidence type="ECO:0000256" key="2">
    <source>
        <dbReference type="ARBA" id="ARBA00023125"/>
    </source>
</evidence>
<dbReference type="InterPro" id="IPR053142">
    <property type="entry name" value="PchR_regulatory_protein"/>
</dbReference>
<dbReference type="InterPro" id="IPR009057">
    <property type="entry name" value="Homeodomain-like_sf"/>
</dbReference>
<evidence type="ECO:0000313" key="6">
    <source>
        <dbReference type="Proteomes" id="UP000183995"/>
    </source>
</evidence>
<dbReference type="PANTHER" id="PTHR47893:SF1">
    <property type="entry name" value="REGULATORY PROTEIN PCHR"/>
    <property type="match status" value="1"/>
</dbReference>
<gene>
    <name evidence="5" type="ORF">SAMN02745823_03673</name>
</gene>
<dbReference type="EMBL" id="FQXV01000019">
    <property type="protein sequence ID" value="SHI23071.1"/>
    <property type="molecule type" value="Genomic_DNA"/>
</dbReference>
<organism evidence="5 6">
    <name type="scientific">Sporobacter termitidis DSM 10068</name>
    <dbReference type="NCBI Taxonomy" id="1123282"/>
    <lineage>
        <taxon>Bacteria</taxon>
        <taxon>Bacillati</taxon>
        <taxon>Bacillota</taxon>
        <taxon>Clostridia</taxon>
        <taxon>Eubacteriales</taxon>
        <taxon>Oscillospiraceae</taxon>
        <taxon>Sporobacter</taxon>
    </lineage>
</organism>
<dbReference type="InterPro" id="IPR018060">
    <property type="entry name" value="HTH_AraC"/>
</dbReference>
<evidence type="ECO:0000256" key="1">
    <source>
        <dbReference type="ARBA" id="ARBA00023015"/>
    </source>
</evidence>
<keyword evidence="1" id="KW-0805">Transcription regulation</keyword>
<dbReference type="SMART" id="SM00342">
    <property type="entry name" value="HTH_ARAC"/>
    <property type="match status" value="1"/>
</dbReference>
<dbReference type="GO" id="GO:0043565">
    <property type="term" value="F:sequence-specific DNA binding"/>
    <property type="evidence" value="ECO:0007669"/>
    <property type="project" value="InterPro"/>
</dbReference>
<evidence type="ECO:0000313" key="5">
    <source>
        <dbReference type="EMBL" id="SHI23071.1"/>
    </source>
</evidence>
<dbReference type="Pfam" id="PF12833">
    <property type="entry name" value="HTH_18"/>
    <property type="match status" value="1"/>
</dbReference>
<keyword evidence="3" id="KW-0804">Transcription</keyword>
<keyword evidence="2 5" id="KW-0238">DNA-binding</keyword>
<dbReference type="Gene3D" id="1.10.10.60">
    <property type="entry name" value="Homeodomain-like"/>
    <property type="match status" value="1"/>
</dbReference>
<dbReference type="AlphaFoldDB" id="A0A1M5ZG15"/>
<evidence type="ECO:0000259" key="4">
    <source>
        <dbReference type="PROSITE" id="PS01124"/>
    </source>
</evidence>
<accession>A0A1M5ZG15</accession>
<dbReference type="STRING" id="1123282.SAMN02745823_03673"/>
<name>A0A1M5ZG15_9FIRM</name>
<dbReference type="InterPro" id="IPR020449">
    <property type="entry name" value="Tscrpt_reg_AraC-type_HTH"/>
</dbReference>
<dbReference type="PROSITE" id="PS01124">
    <property type="entry name" value="HTH_ARAC_FAMILY_2"/>
    <property type="match status" value="1"/>
</dbReference>
<protein>
    <submittedName>
        <fullName evidence="5">AraC-type DNA-binding protein</fullName>
    </submittedName>
</protein>
<dbReference type="PRINTS" id="PR00032">
    <property type="entry name" value="HTHARAC"/>
</dbReference>
<dbReference type="InterPro" id="IPR018062">
    <property type="entry name" value="HTH_AraC-typ_CS"/>
</dbReference>
<proteinExistence type="predicted"/>
<evidence type="ECO:0000256" key="3">
    <source>
        <dbReference type="ARBA" id="ARBA00023163"/>
    </source>
</evidence>
<keyword evidence="6" id="KW-1185">Reference proteome</keyword>
<feature type="domain" description="HTH araC/xylS-type" evidence="4">
    <location>
        <begin position="234"/>
        <end position="332"/>
    </location>
</feature>
<dbReference type="GO" id="GO:0003700">
    <property type="term" value="F:DNA-binding transcription factor activity"/>
    <property type="evidence" value="ECO:0007669"/>
    <property type="project" value="InterPro"/>
</dbReference>
<dbReference type="SUPFAM" id="SSF46689">
    <property type="entry name" value="Homeodomain-like"/>
    <property type="match status" value="1"/>
</dbReference>